<keyword evidence="1 2" id="KW-0456">Lyase</keyword>
<dbReference type="SFLD" id="SFLDG01020">
    <property type="entry name" value="Terpene_Cyclase_Like_2"/>
    <property type="match status" value="1"/>
</dbReference>
<dbReference type="SFLD" id="SFLDS00005">
    <property type="entry name" value="Isoprenoid_Synthase_Type_I"/>
    <property type="match status" value="1"/>
</dbReference>
<accession>A0ABN2YWT6</accession>
<comment type="caution">
    <text evidence="4">The sequence shown here is derived from an EMBL/GenBank/DDBJ whole genome shotgun (WGS) entry which is preliminary data.</text>
</comment>
<dbReference type="Pfam" id="PF19086">
    <property type="entry name" value="Terpene_syn_C_2"/>
    <property type="match status" value="1"/>
</dbReference>
<dbReference type="EMBL" id="BAAANT010000003">
    <property type="protein sequence ID" value="GAA2133513.1"/>
    <property type="molecule type" value="Genomic_DNA"/>
</dbReference>
<dbReference type="RefSeq" id="WP_344461028.1">
    <property type="nucleotide sequence ID" value="NZ_BAAANT010000003.1"/>
</dbReference>
<dbReference type="InterPro" id="IPR008949">
    <property type="entry name" value="Isoprenoid_synthase_dom_sf"/>
</dbReference>
<evidence type="ECO:0000256" key="3">
    <source>
        <dbReference type="SAM" id="MobiDB-lite"/>
    </source>
</evidence>
<dbReference type="PANTHER" id="PTHR35201">
    <property type="entry name" value="TERPENE SYNTHASE"/>
    <property type="match status" value="1"/>
</dbReference>
<evidence type="ECO:0000256" key="1">
    <source>
        <dbReference type="ARBA" id="ARBA00023239"/>
    </source>
</evidence>
<evidence type="ECO:0000313" key="4">
    <source>
        <dbReference type="EMBL" id="GAA2133513.1"/>
    </source>
</evidence>
<sequence length="316" mass="35817">MSDDTSLELPFPYRRNPHQPQAAGHHQEWLSRHRELTSGTGEFAYAAWEVAELAALSYPDCSPTDLGLAADLLGFYFLFDDQFDGPLGRRPEQVARICDRLGAIIHGARPDGNSPVERAFADLWRRSVQGMSARWRARAAYNWEWYFASHPSEAAGRLSGQPPDRAAYLMLRRGTAAMETIFDMVERLGRFEVPQTVLHHPVLRQLRQLAADIPSLSNDVRSYPLEAPRGDVCNLVMVVQRERACSPEEACSVVIAEAQLMVDRFAELSGGLPEVYDWLELDQAQREAARRYADGLARWLAGYLRWERRTGRYRAA</sequence>
<dbReference type="PANTHER" id="PTHR35201:SF4">
    <property type="entry name" value="BETA-PINACENE SYNTHASE-RELATED"/>
    <property type="match status" value="1"/>
</dbReference>
<proteinExistence type="inferred from homology"/>
<evidence type="ECO:0000313" key="5">
    <source>
        <dbReference type="Proteomes" id="UP001422759"/>
    </source>
</evidence>
<dbReference type="InterPro" id="IPR034686">
    <property type="entry name" value="Terpene_cyclase-like_2"/>
</dbReference>
<keyword evidence="2" id="KW-0460">Magnesium</keyword>
<comment type="similarity">
    <text evidence="2">Belongs to the terpene synthase family.</text>
</comment>
<feature type="region of interest" description="Disordered" evidence="3">
    <location>
        <begin position="1"/>
        <end position="25"/>
    </location>
</feature>
<keyword evidence="5" id="KW-1185">Reference proteome</keyword>
<organism evidence="4 5">
    <name type="scientific">Kitasatospora kazusensis</name>
    <dbReference type="NCBI Taxonomy" id="407974"/>
    <lineage>
        <taxon>Bacteria</taxon>
        <taxon>Bacillati</taxon>
        <taxon>Actinomycetota</taxon>
        <taxon>Actinomycetes</taxon>
        <taxon>Kitasatosporales</taxon>
        <taxon>Streptomycetaceae</taxon>
        <taxon>Kitasatospora</taxon>
    </lineage>
</organism>
<dbReference type="Gene3D" id="1.10.600.10">
    <property type="entry name" value="Farnesyl Diphosphate Synthase"/>
    <property type="match status" value="1"/>
</dbReference>
<keyword evidence="2" id="KW-0479">Metal-binding</keyword>
<reference evidence="4 5" key="1">
    <citation type="journal article" date="2019" name="Int. J. Syst. Evol. Microbiol.">
        <title>The Global Catalogue of Microorganisms (GCM) 10K type strain sequencing project: providing services to taxonomists for standard genome sequencing and annotation.</title>
        <authorList>
            <consortium name="The Broad Institute Genomics Platform"/>
            <consortium name="The Broad Institute Genome Sequencing Center for Infectious Disease"/>
            <person name="Wu L."/>
            <person name="Ma J."/>
        </authorList>
    </citation>
    <scope>NUCLEOTIDE SEQUENCE [LARGE SCALE GENOMIC DNA]</scope>
    <source>
        <strain evidence="4 5">JCM 14560</strain>
    </source>
</reference>
<dbReference type="Proteomes" id="UP001422759">
    <property type="component" value="Unassembled WGS sequence"/>
</dbReference>
<dbReference type="EC" id="4.2.3.-" evidence="2"/>
<comment type="cofactor">
    <cofactor evidence="2">
        <name>Mg(2+)</name>
        <dbReference type="ChEBI" id="CHEBI:18420"/>
    </cofactor>
</comment>
<name>A0ABN2YWT6_9ACTN</name>
<protein>
    <recommendedName>
        <fullName evidence="2">Terpene synthase</fullName>
        <ecNumber evidence="2">4.2.3.-</ecNumber>
    </recommendedName>
</protein>
<evidence type="ECO:0000256" key="2">
    <source>
        <dbReference type="RuleBase" id="RU366034"/>
    </source>
</evidence>
<dbReference type="SUPFAM" id="SSF48576">
    <property type="entry name" value="Terpenoid synthases"/>
    <property type="match status" value="1"/>
</dbReference>
<gene>
    <name evidence="4" type="ORF">GCM10009760_09770</name>
</gene>